<dbReference type="EMBL" id="JAYMYQ010000023">
    <property type="protein sequence ID" value="KAK7298898.1"/>
    <property type="molecule type" value="Genomic_DNA"/>
</dbReference>
<dbReference type="AlphaFoldDB" id="A0AAN9JJT5"/>
<dbReference type="Proteomes" id="UP001367508">
    <property type="component" value="Unassembled WGS sequence"/>
</dbReference>
<keyword evidence="3" id="KW-1185">Reference proteome</keyword>
<protein>
    <submittedName>
        <fullName evidence="2">Uncharacterized protein</fullName>
    </submittedName>
</protein>
<gene>
    <name evidence="1" type="ORF">VNO77_46218</name>
    <name evidence="2" type="ORF">VNO77_46333</name>
</gene>
<reference evidence="2 3" key="1">
    <citation type="submission" date="2024-01" db="EMBL/GenBank/DDBJ databases">
        <title>The genomes of 5 underutilized Papilionoideae crops provide insights into root nodulation and disease resistanc.</title>
        <authorList>
            <person name="Jiang F."/>
        </authorList>
    </citation>
    <scope>NUCLEOTIDE SEQUENCE [LARGE SCALE GENOMIC DNA]</scope>
    <source>
        <strain evidence="2">LVBAO_FW01</strain>
        <tissue evidence="2">Leaves</tissue>
    </source>
</reference>
<name>A0AAN9JJT5_CANGL</name>
<evidence type="ECO:0000313" key="3">
    <source>
        <dbReference type="Proteomes" id="UP001367508"/>
    </source>
</evidence>
<evidence type="ECO:0000313" key="1">
    <source>
        <dbReference type="EMBL" id="KAK7298898.1"/>
    </source>
</evidence>
<accession>A0AAN9JJT5</accession>
<comment type="caution">
    <text evidence="2">The sequence shown here is derived from an EMBL/GenBank/DDBJ whole genome shotgun (WGS) entry which is preliminary data.</text>
</comment>
<sequence>MGDSVHHTDCFLEHMVFYQTTCVTQMLCPAKSERQYKVLSPAFWLLFWKLIFSRNTFCRLSLFQGMGTVGLWVVGVLNSSGSTPRELLIHNLAKMPIFCSIRTGRPVDGPITLRAFLPCRGGRKHSSQSSHRRVYENGTCSFKLKDRSPTTLLLLLITREPKNVKFRKSRLAASASSVTAYDEAKLKKAYLLRGEARASKKTCEIFIF</sequence>
<evidence type="ECO:0000313" key="2">
    <source>
        <dbReference type="EMBL" id="KAK7299008.1"/>
    </source>
</evidence>
<organism evidence="2 3">
    <name type="scientific">Canavalia gladiata</name>
    <name type="common">Sword bean</name>
    <name type="synonym">Dolichos gladiatus</name>
    <dbReference type="NCBI Taxonomy" id="3824"/>
    <lineage>
        <taxon>Eukaryota</taxon>
        <taxon>Viridiplantae</taxon>
        <taxon>Streptophyta</taxon>
        <taxon>Embryophyta</taxon>
        <taxon>Tracheophyta</taxon>
        <taxon>Spermatophyta</taxon>
        <taxon>Magnoliopsida</taxon>
        <taxon>eudicotyledons</taxon>
        <taxon>Gunneridae</taxon>
        <taxon>Pentapetalae</taxon>
        <taxon>rosids</taxon>
        <taxon>fabids</taxon>
        <taxon>Fabales</taxon>
        <taxon>Fabaceae</taxon>
        <taxon>Papilionoideae</taxon>
        <taxon>50 kb inversion clade</taxon>
        <taxon>NPAAA clade</taxon>
        <taxon>indigoferoid/millettioid clade</taxon>
        <taxon>Phaseoleae</taxon>
        <taxon>Canavalia</taxon>
    </lineage>
</organism>
<dbReference type="EMBL" id="JAYMYQ010000023">
    <property type="protein sequence ID" value="KAK7299008.1"/>
    <property type="molecule type" value="Genomic_DNA"/>
</dbReference>
<proteinExistence type="predicted"/>